<gene>
    <name evidence="10" type="ORF">OFUS_LOCUS6816</name>
</gene>
<reference evidence="10" key="1">
    <citation type="submission" date="2022-03" db="EMBL/GenBank/DDBJ databases">
        <authorList>
            <person name="Martin C."/>
        </authorList>
    </citation>
    <scope>NUCLEOTIDE SEQUENCE</scope>
</reference>
<dbReference type="SUPFAM" id="SSF63748">
    <property type="entry name" value="Tudor/PWWP/MBT"/>
    <property type="match status" value="1"/>
</dbReference>
<dbReference type="Proteomes" id="UP000749559">
    <property type="component" value="Unassembled WGS sequence"/>
</dbReference>
<feature type="region of interest" description="Disordered" evidence="8">
    <location>
        <begin position="247"/>
        <end position="275"/>
    </location>
</feature>
<feature type="region of interest" description="Disordered" evidence="8">
    <location>
        <begin position="446"/>
        <end position="473"/>
    </location>
</feature>
<keyword evidence="6" id="KW-0067">ATP-binding</keyword>
<dbReference type="GO" id="GO:0003724">
    <property type="term" value="F:RNA helicase activity"/>
    <property type="evidence" value="ECO:0007669"/>
    <property type="project" value="UniProtKB-EC"/>
</dbReference>
<feature type="compositionally biased region" description="Polar residues" evidence="8">
    <location>
        <begin position="383"/>
        <end position="396"/>
    </location>
</feature>
<feature type="domain" description="Tudor" evidence="9">
    <location>
        <begin position="75"/>
        <end position="137"/>
    </location>
</feature>
<evidence type="ECO:0000256" key="8">
    <source>
        <dbReference type="SAM" id="MobiDB-lite"/>
    </source>
</evidence>
<dbReference type="PANTHER" id="PTHR22655">
    <property type="entry name" value="ATP-DEPENDENT RNA HELICASE TDRD12-RELATED"/>
    <property type="match status" value="1"/>
</dbReference>
<dbReference type="AlphaFoldDB" id="A0A8S4NFB4"/>
<evidence type="ECO:0000256" key="7">
    <source>
        <dbReference type="ARBA" id="ARBA00047984"/>
    </source>
</evidence>
<evidence type="ECO:0000256" key="6">
    <source>
        <dbReference type="ARBA" id="ARBA00022840"/>
    </source>
</evidence>
<proteinExistence type="predicted"/>
<sequence>MTTLGGVTTLGGGTSGYTTLNVALKIVTDDGNIQIWGNEVAGEEMSEEAQEFQRLSERINNTMNNQNMFNAMLRDYTPGQVCLGRRVQDKIWYRVRLIDVIGTTRGQQAKCLLLDYAETEMIPCSWLRESPHKFLEIPYQAKEFVLYKIQPCTLQTNLDLTVTNTPCKQWDPSAEKFIRDQVKAASSAHVELRHVEKGLFNSVKHQALIFINSNGETTCLNDLLVQRGYAMSKDHIEPVDLATDSPFTVGGARKDSMNLAPKTQPPPSGPDVSVEEIPGLNMEGLTAEQKRLLEIALKPHPGSYIAAKDQDDQSDTSSNSSEKLRKHRTRIQETPSTSVLPSIGDVSEESRIVNSGTSNVQSQNQPFFVSPVSPVIRGGLKPRSQNTGGMQPSSREVSPEKELQLRPGSPRVRGLLQLSPNAGNISQPMVPSKGGMLEPRIPGMMGIPQPASPSARDTHLSSPLSPRSSSTGQITTRAQKLLQVMAGNKSLSSPVREVSKETLNPQILGSPPPRVQRMLQPSMKDQIEISQSEAGFNQSEARSNQSEAVCQSVPVPNVTSDASDFNTLSTTDKLNIFMSKSPTASVESPPKSEPNTNKPLTRSEILKQVLLEKSAVKSKPSSVSSQLDVVQLSAQQAVVQSSVSQNMA</sequence>
<name>A0A8S4NFB4_OWEFU</name>
<dbReference type="GO" id="GO:0042078">
    <property type="term" value="P:germ-line stem cell division"/>
    <property type="evidence" value="ECO:0007669"/>
    <property type="project" value="TreeGrafter"/>
</dbReference>
<dbReference type="Gene3D" id="2.30.30.140">
    <property type="match status" value="1"/>
</dbReference>
<evidence type="ECO:0000256" key="2">
    <source>
        <dbReference type="ARBA" id="ARBA00022737"/>
    </source>
</evidence>
<dbReference type="PROSITE" id="PS50304">
    <property type="entry name" value="TUDOR"/>
    <property type="match status" value="1"/>
</dbReference>
<feature type="region of interest" description="Disordered" evidence="8">
    <location>
        <begin position="304"/>
        <end position="406"/>
    </location>
</feature>
<protein>
    <recommendedName>
        <fullName evidence="1">RNA helicase</fullName>
        <ecNumber evidence="1">3.6.4.13</ecNumber>
    </recommendedName>
</protein>
<keyword evidence="3" id="KW-0547">Nucleotide-binding</keyword>
<keyword evidence="4" id="KW-0378">Hydrolase</keyword>
<dbReference type="InterPro" id="IPR035437">
    <property type="entry name" value="SNase_OB-fold_sf"/>
</dbReference>
<organism evidence="10 11">
    <name type="scientific">Owenia fusiformis</name>
    <name type="common">Polychaete worm</name>
    <dbReference type="NCBI Taxonomy" id="6347"/>
    <lineage>
        <taxon>Eukaryota</taxon>
        <taxon>Metazoa</taxon>
        <taxon>Spiralia</taxon>
        <taxon>Lophotrochozoa</taxon>
        <taxon>Annelida</taxon>
        <taxon>Polychaeta</taxon>
        <taxon>Sedentaria</taxon>
        <taxon>Canalipalpata</taxon>
        <taxon>Sabellida</taxon>
        <taxon>Oweniida</taxon>
        <taxon>Oweniidae</taxon>
        <taxon>Owenia</taxon>
    </lineage>
</organism>
<keyword evidence="5" id="KW-0347">Helicase</keyword>
<evidence type="ECO:0000313" key="10">
    <source>
        <dbReference type="EMBL" id="CAH1780072.1"/>
    </source>
</evidence>
<keyword evidence="11" id="KW-1185">Reference proteome</keyword>
<dbReference type="EC" id="3.6.4.13" evidence="1"/>
<feature type="region of interest" description="Disordered" evidence="8">
    <location>
        <begin position="581"/>
        <end position="603"/>
    </location>
</feature>
<keyword evidence="2" id="KW-0677">Repeat</keyword>
<dbReference type="GO" id="GO:0005524">
    <property type="term" value="F:ATP binding"/>
    <property type="evidence" value="ECO:0007669"/>
    <property type="project" value="UniProtKB-KW"/>
</dbReference>
<comment type="catalytic activity">
    <reaction evidence="7">
        <text>ATP + H2O = ADP + phosphate + H(+)</text>
        <dbReference type="Rhea" id="RHEA:13065"/>
        <dbReference type="ChEBI" id="CHEBI:15377"/>
        <dbReference type="ChEBI" id="CHEBI:15378"/>
        <dbReference type="ChEBI" id="CHEBI:30616"/>
        <dbReference type="ChEBI" id="CHEBI:43474"/>
        <dbReference type="ChEBI" id="CHEBI:456216"/>
        <dbReference type="EC" id="3.6.4.13"/>
    </reaction>
</comment>
<dbReference type="GO" id="GO:0016787">
    <property type="term" value="F:hydrolase activity"/>
    <property type="evidence" value="ECO:0007669"/>
    <property type="project" value="UniProtKB-KW"/>
</dbReference>
<feature type="compositionally biased region" description="Polar residues" evidence="8">
    <location>
        <begin position="352"/>
        <end position="367"/>
    </location>
</feature>
<evidence type="ECO:0000313" key="11">
    <source>
        <dbReference type="Proteomes" id="UP000749559"/>
    </source>
</evidence>
<evidence type="ECO:0000259" key="9">
    <source>
        <dbReference type="PROSITE" id="PS50304"/>
    </source>
</evidence>
<dbReference type="Pfam" id="PF00567">
    <property type="entry name" value="TUDOR"/>
    <property type="match status" value="1"/>
</dbReference>
<dbReference type="OrthoDB" id="6042313at2759"/>
<dbReference type="EMBL" id="CAIIXF020000003">
    <property type="protein sequence ID" value="CAH1780072.1"/>
    <property type="molecule type" value="Genomic_DNA"/>
</dbReference>
<feature type="non-terminal residue" evidence="10">
    <location>
        <position position="648"/>
    </location>
</feature>
<dbReference type="InterPro" id="IPR002999">
    <property type="entry name" value="Tudor"/>
</dbReference>
<dbReference type="PANTHER" id="PTHR22655:SF2">
    <property type="entry name" value="ATP-DEPENDENT RNA HELICASE TDRD12-RELATED"/>
    <property type="match status" value="1"/>
</dbReference>
<evidence type="ECO:0000256" key="1">
    <source>
        <dbReference type="ARBA" id="ARBA00012552"/>
    </source>
</evidence>
<dbReference type="Gene3D" id="2.40.50.90">
    <property type="match status" value="1"/>
</dbReference>
<feature type="compositionally biased region" description="Low complexity" evidence="8">
    <location>
        <begin position="460"/>
        <end position="470"/>
    </location>
</feature>
<evidence type="ECO:0000256" key="3">
    <source>
        <dbReference type="ARBA" id="ARBA00022741"/>
    </source>
</evidence>
<evidence type="ECO:0000256" key="4">
    <source>
        <dbReference type="ARBA" id="ARBA00022801"/>
    </source>
</evidence>
<accession>A0A8S4NFB4</accession>
<comment type="caution">
    <text evidence="10">The sequence shown here is derived from an EMBL/GenBank/DDBJ whole genome shotgun (WGS) entry which is preliminary data.</text>
</comment>
<evidence type="ECO:0000256" key="5">
    <source>
        <dbReference type="ARBA" id="ARBA00022806"/>
    </source>
</evidence>